<gene>
    <name evidence="3" type="ordered locus">PCC8801_3863</name>
</gene>
<dbReference type="KEGG" id="cyp:PCC8801_3863"/>
<name>B7K4A6_RIPO1</name>
<reference evidence="4" key="1">
    <citation type="journal article" date="2011" name="MBio">
        <title>Novel metabolic attributes of the genus Cyanothece, comprising a group of unicellular nitrogen-fixing Cyanobacteria.</title>
        <authorList>
            <person name="Bandyopadhyay A."/>
            <person name="Elvitigala T."/>
            <person name="Welsh E."/>
            <person name="Stockel J."/>
            <person name="Liberton M."/>
            <person name="Min H."/>
            <person name="Sherman L.A."/>
            <person name="Pakrasi H.B."/>
        </authorList>
    </citation>
    <scope>NUCLEOTIDE SEQUENCE [LARGE SCALE GENOMIC DNA]</scope>
    <source>
        <strain evidence="4">PCC 8801</strain>
    </source>
</reference>
<dbReference type="Proteomes" id="UP000008204">
    <property type="component" value="Chromosome"/>
</dbReference>
<dbReference type="STRING" id="41431.PCC8801_3863"/>
<dbReference type="eggNOG" id="COG1917">
    <property type="taxonomic scope" value="Bacteria"/>
</dbReference>
<proteinExistence type="predicted"/>
<evidence type="ECO:0000313" key="4">
    <source>
        <dbReference type="Proteomes" id="UP000008204"/>
    </source>
</evidence>
<feature type="domain" description="CHRD" evidence="2">
    <location>
        <begin position="26"/>
        <end position="192"/>
    </location>
</feature>
<organism evidence="3 4">
    <name type="scientific">Rippkaea orientalis (strain PCC 8801 / RF-1)</name>
    <name type="common">Cyanothece sp. (strain PCC 8801)</name>
    <dbReference type="NCBI Taxonomy" id="41431"/>
    <lineage>
        <taxon>Bacteria</taxon>
        <taxon>Bacillati</taxon>
        <taxon>Cyanobacteriota</taxon>
        <taxon>Cyanophyceae</taxon>
        <taxon>Oscillatoriophycideae</taxon>
        <taxon>Chroococcales</taxon>
        <taxon>Aphanothecaceae</taxon>
        <taxon>Rippkaea</taxon>
        <taxon>Rippkaea orientalis</taxon>
    </lineage>
</organism>
<keyword evidence="1" id="KW-0732">Signal</keyword>
<sequence>MKKMLLSAITVIASLGMATSAQAASMFFEAELNGDKIVDTAGNPAPTGSLGTGFATLELNEDMTELAYTLTLDGLGLVSEGGTVTRIHLHTGFPNQRSPFHVLNVYGPADDLDAEFSNLSSTSVTVSGVWDDSDFCYTDVVIGMGGVQTCEGNNDTTKYLSEYVDELIAGGLYWNIHTTTVGTGEIRGNITLAPPPGQNPVSTPEPGTILGLVTLLGLAGINSRKNNA</sequence>
<dbReference type="HOGENOM" id="CLU_1303218_0_0_3"/>
<evidence type="ECO:0000313" key="3">
    <source>
        <dbReference type="EMBL" id="ACK67812.1"/>
    </source>
</evidence>
<protein>
    <submittedName>
        <fullName evidence="3">CHRD domain containing protein</fullName>
    </submittedName>
</protein>
<dbReference type="EMBL" id="CP001287">
    <property type="protein sequence ID" value="ACK67812.1"/>
    <property type="molecule type" value="Genomic_DNA"/>
</dbReference>
<evidence type="ECO:0000256" key="1">
    <source>
        <dbReference type="SAM" id="SignalP"/>
    </source>
</evidence>
<dbReference type="AlphaFoldDB" id="B7K4A6"/>
<dbReference type="Pfam" id="PF07452">
    <property type="entry name" value="CHRD"/>
    <property type="match status" value="1"/>
</dbReference>
<feature type="signal peptide" evidence="1">
    <location>
        <begin position="1"/>
        <end position="23"/>
    </location>
</feature>
<evidence type="ECO:0000259" key="2">
    <source>
        <dbReference type="SMART" id="SM00754"/>
    </source>
</evidence>
<dbReference type="InterPro" id="IPR010895">
    <property type="entry name" value="CHRD"/>
</dbReference>
<dbReference type="InterPro" id="IPR013424">
    <property type="entry name" value="Ice-binding_C"/>
</dbReference>
<dbReference type="OrthoDB" id="428453at2"/>
<feature type="chain" id="PRO_5002858344" evidence="1">
    <location>
        <begin position="24"/>
        <end position="228"/>
    </location>
</feature>
<keyword evidence="4" id="KW-1185">Reference proteome</keyword>
<dbReference type="NCBIfam" id="TIGR02595">
    <property type="entry name" value="PEP_CTERM"/>
    <property type="match status" value="1"/>
</dbReference>
<dbReference type="SMART" id="SM00754">
    <property type="entry name" value="CHRD"/>
    <property type="match status" value="1"/>
</dbReference>
<accession>B7K4A6</accession>